<evidence type="ECO:0000313" key="3">
    <source>
        <dbReference type="Proteomes" id="UP000639051"/>
    </source>
</evidence>
<feature type="transmembrane region" description="Helical" evidence="1">
    <location>
        <begin position="35"/>
        <end position="55"/>
    </location>
</feature>
<dbReference type="EMBL" id="JAERRC010000028">
    <property type="protein sequence ID" value="MBL0706171.1"/>
    <property type="molecule type" value="Genomic_DNA"/>
</dbReference>
<feature type="transmembrane region" description="Helical" evidence="1">
    <location>
        <begin position="153"/>
        <end position="175"/>
    </location>
</feature>
<keyword evidence="3" id="KW-1185">Reference proteome</keyword>
<sequence length="238" mass="24163">MSTSAHTLTWFRTPLARDARGAGRPNSRAFRVRRIVGAACLPLLFAVMIVGSLMVPLQDSATSAQTLAFAEAQPGALAALAWMELLGAVVCIAGLLTLVGAIRARGAWLSSLLGFLAVPFGVGMAAISLSHFTALGLAGSGLPTDRAIAAFDAFHAAGGPLPILFMLGPVIYLLVPLAAWRAGLLPAAAIALGVAFAALAASPGPEWLAVAAYAVGLVLTGWTAWALTAALPNAVESA</sequence>
<evidence type="ECO:0000256" key="1">
    <source>
        <dbReference type="SAM" id="Phobius"/>
    </source>
</evidence>
<evidence type="ECO:0008006" key="4">
    <source>
        <dbReference type="Google" id="ProtNLM"/>
    </source>
</evidence>
<accession>A0ABS1K3D1</accession>
<dbReference type="RefSeq" id="WP_189694502.1">
    <property type="nucleotide sequence ID" value="NZ_BNCM01000011.1"/>
</dbReference>
<evidence type="ECO:0000313" key="2">
    <source>
        <dbReference type="EMBL" id="MBL0706171.1"/>
    </source>
</evidence>
<organism evidence="2 3">
    <name type="scientific">Sinomonas cellulolyticus</name>
    <dbReference type="NCBI Taxonomy" id="2801916"/>
    <lineage>
        <taxon>Bacteria</taxon>
        <taxon>Bacillati</taxon>
        <taxon>Actinomycetota</taxon>
        <taxon>Actinomycetes</taxon>
        <taxon>Micrococcales</taxon>
        <taxon>Micrococcaceae</taxon>
        <taxon>Sinomonas</taxon>
    </lineage>
</organism>
<feature type="transmembrane region" description="Helical" evidence="1">
    <location>
        <begin position="207"/>
        <end position="231"/>
    </location>
</feature>
<feature type="transmembrane region" description="Helical" evidence="1">
    <location>
        <begin position="182"/>
        <end position="201"/>
    </location>
</feature>
<keyword evidence="1" id="KW-1133">Transmembrane helix</keyword>
<gene>
    <name evidence="2" type="ORF">JJE72_11725</name>
</gene>
<feature type="transmembrane region" description="Helical" evidence="1">
    <location>
        <begin position="75"/>
        <end position="100"/>
    </location>
</feature>
<proteinExistence type="predicted"/>
<feature type="transmembrane region" description="Helical" evidence="1">
    <location>
        <begin position="112"/>
        <end position="133"/>
    </location>
</feature>
<name>A0ABS1K3D1_9MICC</name>
<protein>
    <recommendedName>
        <fullName evidence="4">DUF4386 family protein</fullName>
    </recommendedName>
</protein>
<dbReference type="Proteomes" id="UP000639051">
    <property type="component" value="Unassembled WGS sequence"/>
</dbReference>
<reference evidence="2 3" key="1">
    <citation type="submission" date="2021-01" db="EMBL/GenBank/DDBJ databases">
        <title>Genome public.</title>
        <authorList>
            <person name="Liu C."/>
            <person name="Sun Q."/>
        </authorList>
    </citation>
    <scope>NUCLEOTIDE SEQUENCE [LARGE SCALE GENOMIC DNA]</scope>
    <source>
        <strain evidence="2 3">JC656</strain>
    </source>
</reference>
<comment type="caution">
    <text evidence="2">The sequence shown here is derived from an EMBL/GenBank/DDBJ whole genome shotgun (WGS) entry which is preliminary data.</text>
</comment>
<keyword evidence="1" id="KW-0812">Transmembrane</keyword>
<keyword evidence="1" id="KW-0472">Membrane</keyword>